<comment type="caution">
    <text evidence="12">The sequence shown here is derived from an EMBL/GenBank/DDBJ whole genome shotgun (WGS) entry which is preliminary data.</text>
</comment>
<dbReference type="GO" id="GO:0043190">
    <property type="term" value="C:ATP-binding cassette (ABC) transporter complex"/>
    <property type="evidence" value="ECO:0007669"/>
    <property type="project" value="InterPro"/>
</dbReference>
<name>A0AAE2UVR3_AGRVI</name>
<keyword evidence="8 10" id="KW-1133">Transmembrane helix</keyword>
<dbReference type="NCBIfam" id="TIGR01726">
    <property type="entry name" value="HEQRo_perm_3TM"/>
    <property type="match status" value="1"/>
</dbReference>
<dbReference type="PANTHER" id="PTHR30614:SF20">
    <property type="entry name" value="GLUTAMINE TRANSPORT SYSTEM PERMEASE PROTEIN GLNP"/>
    <property type="match status" value="1"/>
</dbReference>
<keyword evidence="7" id="KW-0029">Amino-acid transport</keyword>
<evidence type="ECO:0000313" key="12">
    <source>
        <dbReference type="EMBL" id="MBF2714274.1"/>
    </source>
</evidence>
<evidence type="ECO:0000256" key="3">
    <source>
        <dbReference type="ARBA" id="ARBA00010072"/>
    </source>
</evidence>
<evidence type="ECO:0000256" key="9">
    <source>
        <dbReference type="ARBA" id="ARBA00023136"/>
    </source>
</evidence>
<dbReference type="AlphaFoldDB" id="A0AAE2UVR3"/>
<dbReference type="EMBL" id="JACXXJ020000003">
    <property type="protein sequence ID" value="MBF2714274.1"/>
    <property type="molecule type" value="Genomic_DNA"/>
</dbReference>
<dbReference type="GO" id="GO:0022857">
    <property type="term" value="F:transmembrane transporter activity"/>
    <property type="evidence" value="ECO:0007669"/>
    <property type="project" value="InterPro"/>
</dbReference>
<accession>A0AAE2UVR3</accession>
<feature type="transmembrane region" description="Helical" evidence="10">
    <location>
        <begin position="184"/>
        <end position="206"/>
    </location>
</feature>
<gene>
    <name evidence="12" type="ORF">IEI95_008470</name>
    <name evidence="13" type="ORF">IEI95_028865</name>
</gene>
<feature type="domain" description="ABC transmembrane type-1" evidence="11">
    <location>
        <begin position="15"/>
        <end position="203"/>
    </location>
</feature>
<dbReference type="Pfam" id="PF00528">
    <property type="entry name" value="BPD_transp_1"/>
    <property type="match status" value="1"/>
</dbReference>
<dbReference type="PROSITE" id="PS50928">
    <property type="entry name" value="ABC_TM1"/>
    <property type="match status" value="1"/>
</dbReference>
<organism evidence="12 14">
    <name type="scientific">Agrobacterium vitis</name>
    <name type="common">Rhizobium vitis</name>
    <dbReference type="NCBI Taxonomy" id="373"/>
    <lineage>
        <taxon>Bacteria</taxon>
        <taxon>Pseudomonadati</taxon>
        <taxon>Pseudomonadota</taxon>
        <taxon>Alphaproteobacteria</taxon>
        <taxon>Hyphomicrobiales</taxon>
        <taxon>Rhizobiaceae</taxon>
        <taxon>Rhizobium/Agrobacterium group</taxon>
        <taxon>Agrobacterium</taxon>
    </lineage>
</organism>
<dbReference type="InterPro" id="IPR000515">
    <property type="entry name" value="MetI-like"/>
</dbReference>
<dbReference type="RefSeq" id="WP_156536608.1">
    <property type="nucleotide sequence ID" value="NZ_JACXXJ020000003.1"/>
</dbReference>
<comment type="similarity">
    <text evidence="3">Belongs to the binding-protein-dependent transport system permease family. HisMQ subfamily.</text>
</comment>
<dbReference type="SUPFAM" id="SSF161098">
    <property type="entry name" value="MetI-like"/>
    <property type="match status" value="1"/>
</dbReference>
<dbReference type="InterPro" id="IPR010065">
    <property type="entry name" value="AA_ABC_transptr_permease_3TM"/>
</dbReference>
<proteinExistence type="inferred from homology"/>
<evidence type="ECO:0000256" key="5">
    <source>
        <dbReference type="ARBA" id="ARBA00022475"/>
    </source>
</evidence>
<dbReference type="Gene3D" id="1.10.3720.10">
    <property type="entry name" value="MetI-like"/>
    <property type="match status" value="1"/>
</dbReference>
<evidence type="ECO:0000313" key="13">
    <source>
        <dbReference type="EMBL" id="MBF2718212.1"/>
    </source>
</evidence>
<feature type="transmembrane region" description="Helical" evidence="10">
    <location>
        <begin position="60"/>
        <end position="79"/>
    </location>
</feature>
<keyword evidence="9 10" id="KW-0472">Membrane</keyword>
<dbReference type="GO" id="GO:0006865">
    <property type="term" value="P:amino acid transport"/>
    <property type="evidence" value="ECO:0007669"/>
    <property type="project" value="UniProtKB-KW"/>
</dbReference>
<evidence type="ECO:0000259" key="11">
    <source>
        <dbReference type="PROSITE" id="PS50928"/>
    </source>
</evidence>
<dbReference type="PANTHER" id="PTHR30614">
    <property type="entry name" value="MEMBRANE COMPONENT OF AMINO ACID ABC TRANSPORTER"/>
    <property type="match status" value="1"/>
</dbReference>
<dbReference type="Proteomes" id="UP000655037">
    <property type="component" value="Unassembled WGS sequence"/>
</dbReference>
<reference evidence="12" key="1">
    <citation type="submission" date="2020-11" db="EMBL/GenBank/DDBJ databases">
        <title>Agrobacterium vitis strain K377 genome.</title>
        <authorList>
            <person name="Xi H."/>
        </authorList>
    </citation>
    <scope>NUCLEOTIDE SEQUENCE</scope>
    <source>
        <strain evidence="12">K377</strain>
    </source>
</reference>
<evidence type="ECO:0000313" key="14">
    <source>
        <dbReference type="Proteomes" id="UP000655037"/>
    </source>
</evidence>
<comment type="subcellular location">
    <subcellularLocation>
        <location evidence="2">Cell inner membrane</location>
        <topology evidence="2">Multi-pass membrane protein</topology>
    </subcellularLocation>
    <subcellularLocation>
        <location evidence="10">Cell membrane</location>
        <topology evidence="10">Multi-pass membrane protein</topology>
    </subcellularLocation>
</comment>
<evidence type="ECO:0000256" key="8">
    <source>
        <dbReference type="ARBA" id="ARBA00022989"/>
    </source>
</evidence>
<evidence type="ECO:0000256" key="10">
    <source>
        <dbReference type="RuleBase" id="RU363032"/>
    </source>
</evidence>
<protein>
    <submittedName>
        <fullName evidence="12">Amino acid ABC transporter permease</fullName>
    </submittedName>
</protein>
<comment type="function">
    <text evidence="1">Part of the binding-protein-dependent transport system for glutamine; probably responsible for the translocation of the substrate across the membrane.</text>
</comment>
<evidence type="ECO:0000256" key="6">
    <source>
        <dbReference type="ARBA" id="ARBA00022692"/>
    </source>
</evidence>
<keyword evidence="4 10" id="KW-0813">Transport</keyword>
<sequence>MQTILHTLPFLLEGALVTIYISVLGTIVGIPIGTLVLILRRSGIAVAEFFARTYVSYFRSVPLLVQLLLFYNFLPLAGIDMSATMASVLALGLISGAYVAEILRGVHGSISQGQIEAARTLGYDPVSIWRTILLPQVFRLALPALMNELTLMMKSSSLISVVGIAELARTSQNIVSTTFRPIEIYTATCAIYIVITQILLLAGRIFEHRMRRAGR</sequence>
<feature type="transmembrane region" description="Helical" evidence="10">
    <location>
        <begin position="15"/>
        <end position="39"/>
    </location>
</feature>
<dbReference type="CDD" id="cd06261">
    <property type="entry name" value="TM_PBP2"/>
    <property type="match status" value="1"/>
</dbReference>
<dbReference type="EMBL" id="JACXXJ020000006">
    <property type="protein sequence ID" value="MBF2718212.1"/>
    <property type="molecule type" value="Genomic_DNA"/>
</dbReference>
<evidence type="ECO:0000256" key="2">
    <source>
        <dbReference type="ARBA" id="ARBA00004429"/>
    </source>
</evidence>
<evidence type="ECO:0000256" key="4">
    <source>
        <dbReference type="ARBA" id="ARBA00022448"/>
    </source>
</evidence>
<evidence type="ECO:0000256" key="7">
    <source>
        <dbReference type="ARBA" id="ARBA00022970"/>
    </source>
</evidence>
<dbReference type="InterPro" id="IPR043429">
    <property type="entry name" value="ArtM/GltK/GlnP/TcyL/YhdX-like"/>
</dbReference>
<dbReference type="InterPro" id="IPR035906">
    <property type="entry name" value="MetI-like_sf"/>
</dbReference>
<evidence type="ECO:0000256" key="1">
    <source>
        <dbReference type="ARBA" id="ARBA00003159"/>
    </source>
</evidence>
<keyword evidence="6 10" id="KW-0812">Transmembrane</keyword>
<keyword evidence="5" id="KW-1003">Cell membrane</keyword>